<sequence>MSLNLSNVTLTYPDGRERLTALDSVDLSVRAGDFVAVTGPSGSGKSSLLAVAGTLVTPDSGVVVVDGIEVSELSSADRARVRRDHIGFVFQQDNLLPSLTALDQLLLTAHVRRRRPSKHRAEAMALLDEVGLADSAQRRPHELSGGMRQRVNIARALMGEPSLLLIDEPTSALDIERGRAVVALISRLVRERNLAAVLVSHDLDTLSPGQRTGVDATVHMQDGRIDTRVAHAAA</sequence>
<protein>
    <submittedName>
        <fullName evidence="5">ABC transporter ATP-binding protein</fullName>
    </submittedName>
</protein>
<dbReference type="GO" id="GO:0005524">
    <property type="term" value="F:ATP binding"/>
    <property type="evidence" value="ECO:0007669"/>
    <property type="project" value="UniProtKB-KW"/>
</dbReference>
<dbReference type="Gene3D" id="3.40.50.300">
    <property type="entry name" value="P-loop containing nucleotide triphosphate hydrolases"/>
    <property type="match status" value="1"/>
</dbReference>
<keyword evidence="3 5" id="KW-0067">ATP-binding</keyword>
<evidence type="ECO:0000256" key="2">
    <source>
        <dbReference type="ARBA" id="ARBA00022741"/>
    </source>
</evidence>
<dbReference type="RefSeq" id="WP_277829496.1">
    <property type="nucleotide sequence ID" value="NZ_JAAIVF010000001.1"/>
</dbReference>
<reference evidence="5" key="1">
    <citation type="submission" date="2022-08" db="EMBL/GenBank/DDBJ databases">
        <title>Genome analysis of Corynebacteriales strain.</title>
        <authorList>
            <person name="Lee S.D."/>
        </authorList>
    </citation>
    <scope>NUCLEOTIDE SEQUENCE</scope>
    <source>
        <strain evidence="5">D3-21</strain>
    </source>
</reference>
<keyword evidence="6" id="KW-1185">Reference proteome</keyword>
<dbReference type="InterPro" id="IPR003593">
    <property type="entry name" value="AAA+_ATPase"/>
</dbReference>
<dbReference type="InterPro" id="IPR015854">
    <property type="entry name" value="ABC_transpr_LolD-like"/>
</dbReference>
<dbReference type="Pfam" id="PF00005">
    <property type="entry name" value="ABC_tran"/>
    <property type="match status" value="1"/>
</dbReference>
<dbReference type="InterPro" id="IPR027417">
    <property type="entry name" value="P-loop_NTPase"/>
</dbReference>
<evidence type="ECO:0000313" key="6">
    <source>
        <dbReference type="Proteomes" id="UP001152755"/>
    </source>
</evidence>
<keyword evidence="1" id="KW-0813">Transport</keyword>
<evidence type="ECO:0000256" key="1">
    <source>
        <dbReference type="ARBA" id="ARBA00022448"/>
    </source>
</evidence>
<dbReference type="SMART" id="SM00382">
    <property type="entry name" value="AAA"/>
    <property type="match status" value="1"/>
</dbReference>
<dbReference type="PROSITE" id="PS00211">
    <property type="entry name" value="ABC_TRANSPORTER_1"/>
    <property type="match status" value="1"/>
</dbReference>
<dbReference type="PANTHER" id="PTHR24220:SF685">
    <property type="entry name" value="ABC TRANSPORTER RELATED"/>
    <property type="match status" value="1"/>
</dbReference>
<dbReference type="GO" id="GO:0005886">
    <property type="term" value="C:plasma membrane"/>
    <property type="evidence" value="ECO:0007669"/>
    <property type="project" value="TreeGrafter"/>
</dbReference>
<organism evidence="5 6">
    <name type="scientific">Speluncibacter jeojiensis</name>
    <dbReference type="NCBI Taxonomy" id="2710754"/>
    <lineage>
        <taxon>Bacteria</taxon>
        <taxon>Bacillati</taxon>
        <taxon>Actinomycetota</taxon>
        <taxon>Actinomycetes</taxon>
        <taxon>Mycobacteriales</taxon>
        <taxon>Speluncibacteraceae</taxon>
        <taxon>Speluncibacter</taxon>
    </lineage>
</organism>
<dbReference type="GO" id="GO:0022857">
    <property type="term" value="F:transmembrane transporter activity"/>
    <property type="evidence" value="ECO:0007669"/>
    <property type="project" value="TreeGrafter"/>
</dbReference>
<dbReference type="PANTHER" id="PTHR24220">
    <property type="entry name" value="IMPORT ATP-BINDING PROTEIN"/>
    <property type="match status" value="1"/>
</dbReference>
<comment type="caution">
    <text evidence="5">The sequence shown here is derived from an EMBL/GenBank/DDBJ whole genome shotgun (WGS) entry which is preliminary data.</text>
</comment>
<dbReference type="InterPro" id="IPR017871">
    <property type="entry name" value="ABC_transporter-like_CS"/>
</dbReference>
<evidence type="ECO:0000256" key="3">
    <source>
        <dbReference type="ARBA" id="ARBA00022840"/>
    </source>
</evidence>
<feature type="domain" description="ABC transporter" evidence="4">
    <location>
        <begin position="3"/>
        <end position="233"/>
    </location>
</feature>
<accession>A0A9X4LXJ0</accession>
<dbReference type="PROSITE" id="PS50893">
    <property type="entry name" value="ABC_TRANSPORTER_2"/>
    <property type="match status" value="1"/>
</dbReference>
<dbReference type="InterPro" id="IPR003439">
    <property type="entry name" value="ABC_transporter-like_ATP-bd"/>
</dbReference>
<dbReference type="SUPFAM" id="SSF52540">
    <property type="entry name" value="P-loop containing nucleoside triphosphate hydrolases"/>
    <property type="match status" value="1"/>
</dbReference>
<keyword evidence="2" id="KW-0547">Nucleotide-binding</keyword>
<dbReference type="EMBL" id="JANRHA010000001">
    <property type="protein sequence ID" value="MDG3013165.1"/>
    <property type="molecule type" value="Genomic_DNA"/>
</dbReference>
<evidence type="ECO:0000259" key="4">
    <source>
        <dbReference type="PROSITE" id="PS50893"/>
    </source>
</evidence>
<dbReference type="InterPro" id="IPR017911">
    <property type="entry name" value="MacB-like_ATP-bd"/>
</dbReference>
<evidence type="ECO:0000313" key="5">
    <source>
        <dbReference type="EMBL" id="MDG3013165.1"/>
    </source>
</evidence>
<gene>
    <name evidence="5" type="ORF">NVS88_01165</name>
</gene>
<name>A0A9X4LXJ0_9ACTN</name>
<dbReference type="CDD" id="cd03255">
    <property type="entry name" value="ABC_MJ0796_LolCDE_FtsE"/>
    <property type="match status" value="1"/>
</dbReference>
<proteinExistence type="predicted"/>
<dbReference type="GO" id="GO:0016887">
    <property type="term" value="F:ATP hydrolysis activity"/>
    <property type="evidence" value="ECO:0007669"/>
    <property type="project" value="InterPro"/>
</dbReference>
<dbReference type="Proteomes" id="UP001152755">
    <property type="component" value="Unassembled WGS sequence"/>
</dbReference>
<dbReference type="AlphaFoldDB" id="A0A9X4LXJ0"/>